<organism evidence="1 2">
    <name type="scientific">Racocetra persica</name>
    <dbReference type="NCBI Taxonomy" id="160502"/>
    <lineage>
        <taxon>Eukaryota</taxon>
        <taxon>Fungi</taxon>
        <taxon>Fungi incertae sedis</taxon>
        <taxon>Mucoromycota</taxon>
        <taxon>Glomeromycotina</taxon>
        <taxon>Glomeromycetes</taxon>
        <taxon>Diversisporales</taxon>
        <taxon>Gigasporaceae</taxon>
        <taxon>Racocetra</taxon>
    </lineage>
</organism>
<gene>
    <name evidence="1" type="ORF">RPERSI_LOCUS8055</name>
</gene>
<evidence type="ECO:0000313" key="2">
    <source>
        <dbReference type="Proteomes" id="UP000789920"/>
    </source>
</evidence>
<accession>A0ACA9NH31</accession>
<dbReference type="Proteomes" id="UP000789920">
    <property type="component" value="Unassembled WGS sequence"/>
</dbReference>
<protein>
    <submittedName>
        <fullName evidence="1">5444_t:CDS:1</fullName>
    </submittedName>
</protein>
<feature type="non-terminal residue" evidence="1">
    <location>
        <position position="1"/>
    </location>
</feature>
<dbReference type="EMBL" id="CAJVQC010014199">
    <property type="protein sequence ID" value="CAG8655346.1"/>
    <property type="molecule type" value="Genomic_DNA"/>
</dbReference>
<proteinExistence type="predicted"/>
<evidence type="ECO:0000313" key="1">
    <source>
        <dbReference type="EMBL" id="CAG8655346.1"/>
    </source>
</evidence>
<keyword evidence="2" id="KW-1185">Reference proteome</keyword>
<name>A0ACA9NH31_9GLOM</name>
<reference evidence="1" key="1">
    <citation type="submission" date="2021-06" db="EMBL/GenBank/DDBJ databases">
        <authorList>
            <person name="Kallberg Y."/>
            <person name="Tangrot J."/>
            <person name="Rosling A."/>
        </authorList>
    </citation>
    <scope>NUCLEOTIDE SEQUENCE</scope>
    <source>
        <strain evidence="1">MA461A</strain>
    </source>
</reference>
<comment type="caution">
    <text evidence="1">The sequence shown here is derived from an EMBL/GenBank/DDBJ whole genome shotgun (WGS) entry which is preliminary data.</text>
</comment>
<sequence length="44" mass="5107">IKDANEQLIDKTVKIHSKSRTGFFAKIKNINEIENIDSNNFQIM</sequence>